<evidence type="ECO:0000313" key="3">
    <source>
        <dbReference type="EMBL" id="MFB9378566.1"/>
    </source>
</evidence>
<organism evidence="3 4">
    <name type="scientific">Kineococcus gynurae</name>
    <dbReference type="NCBI Taxonomy" id="452979"/>
    <lineage>
        <taxon>Bacteria</taxon>
        <taxon>Bacillati</taxon>
        <taxon>Actinomycetota</taxon>
        <taxon>Actinomycetes</taxon>
        <taxon>Kineosporiales</taxon>
        <taxon>Kineosporiaceae</taxon>
        <taxon>Kineococcus</taxon>
    </lineage>
</organism>
<dbReference type="RefSeq" id="WP_380136772.1">
    <property type="nucleotide sequence ID" value="NZ_JBHLUI010000008.1"/>
</dbReference>
<name>A0ABV5LX41_9ACTN</name>
<dbReference type="SUPFAM" id="SSF47413">
    <property type="entry name" value="lambda repressor-like DNA-binding domains"/>
    <property type="match status" value="1"/>
</dbReference>
<dbReference type="Proteomes" id="UP001589748">
    <property type="component" value="Unassembled WGS sequence"/>
</dbReference>
<feature type="compositionally biased region" description="Basic and acidic residues" evidence="1">
    <location>
        <begin position="87"/>
        <end position="102"/>
    </location>
</feature>
<dbReference type="InterPro" id="IPR001387">
    <property type="entry name" value="Cro/C1-type_HTH"/>
</dbReference>
<evidence type="ECO:0000256" key="1">
    <source>
        <dbReference type="SAM" id="MobiDB-lite"/>
    </source>
</evidence>
<proteinExistence type="predicted"/>
<evidence type="ECO:0000313" key="4">
    <source>
        <dbReference type="Proteomes" id="UP001589748"/>
    </source>
</evidence>
<dbReference type="SMART" id="SM00530">
    <property type="entry name" value="HTH_XRE"/>
    <property type="match status" value="1"/>
</dbReference>
<reference evidence="3 4" key="1">
    <citation type="submission" date="2024-09" db="EMBL/GenBank/DDBJ databases">
        <authorList>
            <person name="Sun Q."/>
            <person name="Mori K."/>
        </authorList>
    </citation>
    <scope>NUCLEOTIDE SEQUENCE [LARGE SCALE GENOMIC DNA]</scope>
    <source>
        <strain evidence="3 4">TISTR 1856</strain>
    </source>
</reference>
<accession>A0ABV5LX41</accession>
<dbReference type="EMBL" id="JBHMDM010000007">
    <property type="protein sequence ID" value="MFB9378566.1"/>
    <property type="molecule type" value="Genomic_DNA"/>
</dbReference>
<dbReference type="Gene3D" id="1.10.260.40">
    <property type="entry name" value="lambda repressor-like DNA-binding domains"/>
    <property type="match status" value="1"/>
</dbReference>
<dbReference type="PROSITE" id="PS50943">
    <property type="entry name" value="HTH_CROC1"/>
    <property type="match status" value="1"/>
</dbReference>
<dbReference type="InterPro" id="IPR010982">
    <property type="entry name" value="Lambda_DNA-bd_dom_sf"/>
</dbReference>
<comment type="caution">
    <text evidence="3">The sequence shown here is derived from an EMBL/GenBank/DDBJ whole genome shotgun (WGS) entry which is preliminary data.</text>
</comment>
<feature type="domain" description="HTH cro/C1-type" evidence="2">
    <location>
        <begin position="33"/>
        <end position="74"/>
    </location>
</feature>
<evidence type="ECO:0000259" key="2">
    <source>
        <dbReference type="PROSITE" id="PS50943"/>
    </source>
</evidence>
<dbReference type="CDD" id="cd00093">
    <property type="entry name" value="HTH_XRE"/>
    <property type="match status" value="1"/>
</dbReference>
<feature type="region of interest" description="Disordered" evidence="1">
    <location>
        <begin position="74"/>
        <end position="102"/>
    </location>
</feature>
<keyword evidence="4" id="KW-1185">Reference proteome</keyword>
<sequence length="102" mass="11341">MTVEVETAPGVPAWTLGWRLQRALAFADVSAGEMADELGVSRQTLSRWMGDKSPIRPIYVKQWALKTGVDAQWLQNGEAPRPAGPDEGLREVRQQGLEPRTR</sequence>
<dbReference type="Pfam" id="PF01381">
    <property type="entry name" value="HTH_3"/>
    <property type="match status" value="1"/>
</dbReference>
<gene>
    <name evidence="3" type="ORF">ACFFVI_16510</name>
</gene>
<protein>
    <submittedName>
        <fullName evidence="3">Helix-turn-helix domain-containing protein</fullName>
    </submittedName>
</protein>